<reference evidence="3" key="2">
    <citation type="submission" date="2015-01" db="EMBL/GenBank/DDBJ databases">
        <title>Evolutionary Origins and Diversification of the Mycorrhizal Mutualists.</title>
        <authorList>
            <consortium name="DOE Joint Genome Institute"/>
            <consortium name="Mycorrhizal Genomics Consortium"/>
            <person name="Kohler A."/>
            <person name="Kuo A."/>
            <person name="Nagy L.G."/>
            <person name="Floudas D."/>
            <person name="Copeland A."/>
            <person name="Barry K.W."/>
            <person name="Cichocki N."/>
            <person name="Veneault-Fourrey C."/>
            <person name="LaButti K."/>
            <person name="Lindquist E.A."/>
            <person name="Lipzen A."/>
            <person name="Lundell T."/>
            <person name="Morin E."/>
            <person name="Murat C."/>
            <person name="Riley R."/>
            <person name="Ohm R."/>
            <person name="Sun H."/>
            <person name="Tunlid A."/>
            <person name="Henrissat B."/>
            <person name="Grigoriev I.V."/>
            <person name="Hibbett D.S."/>
            <person name="Martin F."/>
        </authorList>
    </citation>
    <scope>NUCLEOTIDE SEQUENCE [LARGE SCALE GENOMIC DNA]</scope>
    <source>
        <strain evidence="3">MUT 4182</strain>
    </source>
</reference>
<evidence type="ECO:0000313" key="3">
    <source>
        <dbReference type="Proteomes" id="UP000054248"/>
    </source>
</evidence>
<accession>A0A0C3LIL1</accession>
<evidence type="ECO:0000256" key="1">
    <source>
        <dbReference type="SAM" id="MobiDB-lite"/>
    </source>
</evidence>
<dbReference type="Proteomes" id="UP000054248">
    <property type="component" value="Unassembled WGS sequence"/>
</dbReference>
<keyword evidence="3" id="KW-1185">Reference proteome</keyword>
<feature type="compositionally biased region" description="Low complexity" evidence="1">
    <location>
        <begin position="395"/>
        <end position="404"/>
    </location>
</feature>
<proteinExistence type="predicted"/>
<feature type="compositionally biased region" description="Basic residues" evidence="1">
    <location>
        <begin position="215"/>
        <end position="226"/>
    </location>
</feature>
<dbReference type="EMBL" id="KN823144">
    <property type="protein sequence ID" value="KIO21257.1"/>
    <property type="molecule type" value="Genomic_DNA"/>
</dbReference>
<feature type="compositionally biased region" description="Basic residues" evidence="1">
    <location>
        <begin position="29"/>
        <end position="41"/>
    </location>
</feature>
<feature type="compositionally biased region" description="Polar residues" evidence="1">
    <location>
        <begin position="161"/>
        <end position="176"/>
    </location>
</feature>
<reference evidence="2 3" key="1">
    <citation type="submission" date="2014-04" db="EMBL/GenBank/DDBJ databases">
        <authorList>
            <consortium name="DOE Joint Genome Institute"/>
            <person name="Kuo A."/>
            <person name="Girlanda M."/>
            <person name="Perotto S."/>
            <person name="Kohler A."/>
            <person name="Nagy L.G."/>
            <person name="Floudas D."/>
            <person name="Copeland A."/>
            <person name="Barry K.W."/>
            <person name="Cichocki N."/>
            <person name="Veneault-Fourrey C."/>
            <person name="LaButti K."/>
            <person name="Lindquist E.A."/>
            <person name="Lipzen A."/>
            <person name="Lundell T."/>
            <person name="Morin E."/>
            <person name="Murat C."/>
            <person name="Sun H."/>
            <person name="Tunlid A."/>
            <person name="Henrissat B."/>
            <person name="Grigoriev I.V."/>
            <person name="Hibbett D.S."/>
            <person name="Martin F."/>
            <person name="Nordberg H.P."/>
            <person name="Cantor M.N."/>
            <person name="Hua S.X."/>
        </authorList>
    </citation>
    <scope>NUCLEOTIDE SEQUENCE [LARGE SCALE GENOMIC DNA]</scope>
    <source>
        <strain evidence="2 3">MUT 4182</strain>
    </source>
</reference>
<feature type="compositionally biased region" description="Low complexity" evidence="1">
    <location>
        <begin position="104"/>
        <end position="148"/>
    </location>
</feature>
<feature type="compositionally biased region" description="Low complexity" evidence="1">
    <location>
        <begin position="72"/>
        <end position="83"/>
    </location>
</feature>
<feature type="compositionally biased region" description="Polar residues" evidence="1">
    <location>
        <begin position="323"/>
        <end position="334"/>
    </location>
</feature>
<feature type="region of interest" description="Disordered" evidence="1">
    <location>
        <begin position="1"/>
        <end position="235"/>
    </location>
</feature>
<feature type="region of interest" description="Disordered" evidence="1">
    <location>
        <begin position="323"/>
        <end position="344"/>
    </location>
</feature>
<sequence length="501" mass="52677">MSVLVQRPHQMPGVIVLPRHNSSASPSTHRNRQAQPQRHHTTNPSQVAPAQVAVLSTTTKPSRRQRGQLQQPPSTSSPHRSTPNKNDKRRSHQSAQQQPTAADSPLPSSNSTPSSVSIISGNSSSSATVSASHSPVLSSSASPVNNNSQATTTPPRKGGRQQHQVSPKSAPNTPSPVNALPVPANRRRARSPRPTQKLPGLNLDELLDDDFGSTKKNHGGNNKKAKAATVPATNPEQATTWQQAALLMQSHPAGMSARAFLGVEERIRILTALIRRIGALVDPITVATSYHHHTSHSNPPSPTRTTPPKGSVFAIANEYGLTHSSTMPNLSTPNRRPGGMHSRAPSVPSYSTFPPVKPVSSLDALFSGLTVDSAPVTPAAGIKAGKAHQHTRGQSVSSSLPPSTSLHARMAAAAAATTPSSASRRERTLTGNNNAGYIKFAGASFQAAPDAMMLPRPAFGGMLGRRGGSHSGSSDEDDDESSVDEHGTSLSEEGETGVFPF</sequence>
<feature type="compositionally biased region" description="Polar residues" evidence="1">
    <location>
        <begin position="42"/>
        <end position="60"/>
    </location>
</feature>
<gene>
    <name evidence="2" type="ORF">M407DRAFT_129842</name>
</gene>
<evidence type="ECO:0000313" key="2">
    <source>
        <dbReference type="EMBL" id="KIO21257.1"/>
    </source>
</evidence>
<organism evidence="2 3">
    <name type="scientific">Tulasnella calospora MUT 4182</name>
    <dbReference type="NCBI Taxonomy" id="1051891"/>
    <lineage>
        <taxon>Eukaryota</taxon>
        <taxon>Fungi</taxon>
        <taxon>Dikarya</taxon>
        <taxon>Basidiomycota</taxon>
        <taxon>Agaricomycotina</taxon>
        <taxon>Agaricomycetes</taxon>
        <taxon>Cantharellales</taxon>
        <taxon>Tulasnellaceae</taxon>
        <taxon>Tulasnella</taxon>
    </lineage>
</organism>
<feature type="region of interest" description="Disordered" evidence="1">
    <location>
        <begin position="462"/>
        <end position="501"/>
    </location>
</feature>
<dbReference type="AlphaFoldDB" id="A0A0C3LIL1"/>
<name>A0A0C3LIL1_9AGAM</name>
<dbReference type="HOGENOM" id="CLU_544215_0_0_1"/>
<dbReference type="OrthoDB" id="3254018at2759"/>
<feature type="region of interest" description="Disordered" evidence="1">
    <location>
        <begin position="383"/>
        <end position="404"/>
    </location>
</feature>
<protein>
    <submittedName>
        <fullName evidence="2">Uncharacterized protein</fullName>
    </submittedName>
</protein>